<dbReference type="AlphaFoldDB" id="A0A2U9NZ52"/>
<dbReference type="EMBL" id="CP029788">
    <property type="protein sequence ID" value="AWT42542.1"/>
    <property type="molecule type" value="Genomic_DNA"/>
</dbReference>
<keyword evidence="2" id="KW-1185">Reference proteome</keyword>
<gene>
    <name evidence="1" type="ORF">DMT42_09590</name>
</gene>
<organism evidence="1 2">
    <name type="scientific">Streptomyces actuosus</name>
    <dbReference type="NCBI Taxonomy" id="1885"/>
    <lineage>
        <taxon>Bacteria</taxon>
        <taxon>Bacillati</taxon>
        <taxon>Actinomycetota</taxon>
        <taxon>Actinomycetes</taxon>
        <taxon>Kitasatosporales</taxon>
        <taxon>Streptomycetaceae</taxon>
        <taxon>Streptomyces</taxon>
    </lineage>
</organism>
<protein>
    <submittedName>
        <fullName evidence="1">Uncharacterized protein</fullName>
    </submittedName>
</protein>
<dbReference type="RefSeq" id="WP_110627465.1">
    <property type="nucleotide sequence ID" value="NZ_CP029788.1"/>
</dbReference>
<dbReference type="KEGG" id="sact:DMT42_09590"/>
<dbReference type="Proteomes" id="UP000247634">
    <property type="component" value="Chromosome"/>
</dbReference>
<sequence length="71" mass="7869">MPGFTRGFRLRTPDGDVYDGARFPSGRYYVIDHPERGLATAATSLEALLEKMPEASIEWDGDGQPPDDEPE</sequence>
<proteinExistence type="predicted"/>
<name>A0A2U9NZ52_STRAS</name>
<evidence type="ECO:0000313" key="1">
    <source>
        <dbReference type="EMBL" id="AWT42542.1"/>
    </source>
</evidence>
<evidence type="ECO:0000313" key="2">
    <source>
        <dbReference type="Proteomes" id="UP000247634"/>
    </source>
</evidence>
<reference evidence="1 2" key="1">
    <citation type="submission" date="2018-06" db="EMBL/GenBank/DDBJ databases">
        <title>The complete genome sequence of a nosiheptide producer Streptomyces actuosus ATCC 25421: deducing the ability of producing a new class III lantibiotics.</title>
        <authorList>
            <person name="Liu W."/>
            <person name="Sun F."/>
            <person name="Hu Y."/>
        </authorList>
    </citation>
    <scope>NUCLEOTIDE SEQUENCE [LARGE SCALE GENOMIC DNA]</scope>
    <source>
        <strain evidence="1 2">ATCC 25421</strain>
    </source>
</reference>
<accession>A0A2U9NZ52</accession>